<reference evidence="2" key="2">
    <citation type="submission" date="2025-08" db="UniProtKB">
        <authorList>
            <consortium name="Ensembl"/>
        </authorList>
    </citation>
    <scope>IDENTIFICATION</scope>
</reference>
<dbReference type="AlphaFoldDB" id="A0A803U0R0"/>
<dbReference type="InterPro" id="IPR005135">
    <property type="entry name" value="Endo/exonuclease/phosphatase"/>
</dbReference>
<dbReference type="GeneTree" id="ENSGT01150000286916"/>
<dbReference type="Pfam" id="PF00078">
    <property type="entry name" value="RVT_1"/>
    <property type="match status" value="1"/>
</dbReference>
<dbReference type="Ensembl" id="ENSACAT00000049038.1">
    <property type="protein sequence ID" value="ENSACAP00000041050.1"/>
    <property type="gene ID" value="ENSACAG00000038368.1"/>
</dbReference>
<feature type="domain" description="Reverse transcriptase" evidence="1">
    <location>
        <begin position="405"/>
        <end position="679"/>
    </location>
</feature>
<dbReference type="InterPro" id="IPR043502">
    <property type="entry name" value="DNA/RNA_pol_sf"/>
</dbReference>
<evidence type="ECO:0000313" key="3">
    <source>
        <dbReference type="Proteomes" id="UP000001646"/>
    </source>
</evidence>
<name>A0A803U0R0_ANOCA</name>
<dbReference type="PANTHER" id="PTHR31635:SF196">
    <property type="entry name" value="REVERSE TRANSCRIPTASE DOMAIN-CONTAINING PROTEIN-RELATED"/>
    <property type="match status" value="1"/>
</dbReference>
<dbReference type="Pfam" id="PF03372">
    <property type="entry name" value="Exo_endo_phos"/>
    <property type="match status" value="1"/>
</dbReference>
<dbReference type="InterPro" id="IPR036691">
    <property type="entry name" value="Endo/exonu/phosph_ase_sf"/>
</dbReference>
<proteinExistence type="predicted"/>
<dbReference type="Gene3D" id="3.60.10.10">
    <property type="entry name" value="Endonuclease/exonuclease/phosphatase"/>
    <property type="match status" value="1"/>
</dbReference>
<dbReference type="PANTHER" id="PTHR31635">
    <property type="entry name" value="REVERSE TRANSCRIPTASE DOMAIN-CONTAINING PROTEIN-RELATED"/>
    <property type="match status" value="1"/>
</dbReference>
<dbReference type="SUPFAM" id="SSF56219">
    <property type="entry name" value="DNase I-like"/>
    <property type="match status" value="1"/>
</dbReference>
<dbReference type="GO" id="GO:0003824">
    <property type="term" value="F:catalytic activity"/>
    <property type="evidence" value="ECO:0007669"/>
    <property type="project" value="InterPro"/>
</dbReference>
<organism evidence="2 3">
    <name type="scientific">Anolis carolinensis</name>
    <name type="common">Green anole</name>
    <name type="synonym">American chameleon</name>
    <dbReference type="NCBI Taxonomy" id="28377"/>
    <lineage>
        <taxon>Eukaryota</taxon>
        <taxon>Metazoa</taxon>
        <taxon>Chordata</taxon>
        <taxon>Craniata</taxon>
        <taxon>Vertebrata</taxon>
        <taxon>Euteleostomi</taxon>
        <taxon>Lepidosauria</taxon>
        <taxon>Squamata</taxon>
        <taxon>Bifurcata</taxon>
        <taxon>Unidentata</taxon>
        <taxon>Episquamata</taxon>
        <taxon>Toxicofera</taxon>
        <taxon>Iguania</taxon>
        <taxon>Dactyloidae</taxon>
        <taxon>Anolis</taxon>
    </lineage>
</organism>
<sequence>MIGIKVKINNQVTLLCNIYAPVGVKTIFINQLKRKILEQEYENLIILGDFNGVVDNGMDRIRKQKSSNQDKGGKLPNNFIQLKDDLHLLDIWRTRNIWTKDFTYFSDRHQSWSRIDMIWATKTIATKFTKVQILPRLHSDHCPLKAVVKVSEKVRRWRLNENLLKSETDIELHRKILREYFVINNNGETKPEFIWDASKAVIRGSFIQQGVIKNRKRQEEELNLYAELKDKENGLKTNPRDTKTKLQLELIKKSISSLQLEKMAKNLKLLKLNNFVNANKPGKWLAKKINKRRQQQHISQIIKEGNVYTGDAAIANQFKEFYGKLYQKDQIKKEEIIRYIEKAKLTKLTEEEREPLNRLITEEEIKEAIKQLPNNKAPGPDGLTALYYKTFQDELIRNLKDIMNNSFKKAIIPNSWQNANITLLHKEKTDPADLRNYRPISLLNNDYKIFTTILSNRLKKILNVRIKEDQSGFLPQRYLRNNIRTIINIVEYYENNPQKEVGLVFLDAEKAFDNTSWEFLLEMIKDMDTGFYFINAIKSIYSKQRANIIVNGRDTGYINIKKGTRQGCPLSPLLSIMTLEILLEEIRKDEELRGTKIRKDEYKIKAFADDVVCIVENPLETLPKWLDKIGKFGEVAGFKINRAKTKILTKNINKDRKELLQEISNLEITNKVKYLGIKITAHNSQLLKNNYEETWKEIKKKFDKWKFLSLSLLGRISIIKMSVLPRLMFLFQSIPIIRTN</sequence>
<dbReference type="CDD" id="cd01650">
    <property type="entry name" value="RT_nLTR_like"/>
    <property type="match status" value="1"/>
</dbReference>
<keyword evidence="3" id="KW-1185">Reference proteome</keyword>
<evidence type="ECO:0000313" key="2">
    <source>
        <dbReference type="Ensembl" id="ENSACAP00000041050.1"/>
    </source>
</evidence>
<dbReference type="InParanoid" id="A0A803U0R0"/>
<dbReference type="PROSITE" id="PS50878">
    <property type="entry name" value="RT_POL"/>
    <property type="match status" value="1"/>
</dbReference>
<dbReference type="Proteomes" id="UP000001646">
    <property type="component" value="Chromosome 3"/>
</dbReference>
<evidence type="ECO:0000259" key="1">
    <source>
        <dbReference type="PROSITE" id="PS50878"/>
    </source>
</evidence>
<reference evidence="2" key="3">
    <citation type="submission" date="2025-09" db="UniProtKB">
        <authorList>
            <consortium name="Ensembl"/>
        </authorList>
    </citation>
    <scope>IDENTIFICATION</scope>
</reference>
<protein>
    <recommendedName>
        <fullName evidence="1">Reverse transcriptase domain-containing protein</fullName>
    </recommendedName>
</protein>
<dbReference type="SUPFAM" id="SSF56672">
    <property type="entry name" value="DNA/RNA polymerases"/>
    <property type="match status" value="1"/>
</dbReference>
<dbReference type="InterPro" id="IPR000477">
    <property type="entry name" value="RT_dom"/>
</dbReference>
<reference evidence="2 3" key="1">
    <citation type="submission" date="2009-12" db="EMBL/GenBank/DDBJ databases">
        <title>The Genome Sequence of Anolis carolinensis (Green Anole Lizard).</title>
        <authorList>
            <consortium name="The Genome Sequencing Platform"/>
            <person name="Di Palma F."/>
            <person name="Alfoldi J."/>
            <person name="Heiman D."/>
            <person name="Young S."/>
            <person name="Grabherr M."/>
            <person name="Johnson J."/>
            <person name="Lander E.S."/>
            <person name="Lindblad-Toh K."/>
        </authorList>
    </citation>
    <scope>NUCLEOTIDE SEQUENCE [LARGE SCALE GENOMIC DNA]</scope>
    <source>
        <strain evidence="2 3">JBL SC #1</strain>
    </source>
</reference>
<accession>A0A803U0R0</accession>